<dbReference type="RefSeq" id="WP_416206700.1">
    <property type="nucleotide sequence ID" value="NZ_JBBKTX010000019.1"/>
</dbReference>
<comment type="function">
    <text evidence="5">A flexible structure which links the flagellar filament to the drive apparatus in the basal body.</text>
</comment>
<dbReference type="PANTHER" id="PTHR30435:SF1">
    <property type="entry name" value="FLAGELLAR HOOK PROTEIN FLGE"/>
    <property type="match status" value="1"/>
</dbReference>
<dbReference type="Proteomes" id="UP001620597">
    <property type="component" value="Unassembled WGS sequence"/>
</dbReference>
<dbReference type="EMBL" id="JBBKTX010000019">
    <property type="protein sequence ID" value="MFK4753684.1"/>
    <property type="molecule type" value="Genomic_DNA"/>
</dbReference>
<feature type="domain" description="Flagellar basal body rod protein N-terminal" evidence="6">
    <location>
        <begin position="4"/>
        <end position="33"/>
    </location>
</feature>
<evidence type="ECO:0000256" key="2">
    <source>
        <dbReference type="ARBA" id="ARBA00009677"/>
    </source>
</evidence>
<proteinExistence type="inferred from homology"/>
<dbReference type="PROSITE" id="PS00588">
    <property type="entry name" value="FLAGELLA_BB_ROD"/>
    <property type="match status" value="1"/>
</dbReference>
<dbReference type="PANTHER" id="PTHR30435">
    <property type="entry name" value="FLAGELLAR PROTEIN"/>
    <property type="match status" value="1"/>
</dbReference>
<evidence type="ECO:0000256" key="1">
    <source>
        <dbReference type="ARBA" id="ARBA00004117"/>
    </source>
</evidence>
<comment type="similarity">
    <text evidence="2 5">Belongs to the flagella basal body rod proteins family.</text>
</comment>
<reference evidence="10 11" key="1">
    <citation type="submission" date="2024-03" db="EMBL/GenBank/DDBJ databases">
        <title>High-quality draft genome sequence of Oceanobacter sp. wDCs-4.</title>
        <authorList>
            <person name="Dong C."/>
        </authorList>
    </citation>
    <scope>NUCLEOTIDE SEQUENCE [LARGE SCALE GENOMIC DNA]</scope>
    <source>
        <strain evidence="11">wDCs-4</strain>
    </source>
</reference>
<evidence type="ECO:0000259" key="9">
    <source>
        <dbReference type="Pfam" id="PF22692"/>
    </source>
</evidence>
<dbReference type="InterPro" id="IPR010930">
    <property type="entry name" value="Flg_bb/hook_C_dom"/>
</dbReference>
<dbReference type="Gene3D" id="2.60.98.20">
    <property type="entry name" value="Flagellar hook protein FlgE"/>
    <property type="match status" value="1"/>
</dbReference>
<keyword evidence="10" id="KW-0966">Cell projection</keyword>
<dbReference type="NCBIfam" id="TIGR03506">
    <property type="entry name" value="FlgEFG_subfam"/>
    <property type="match status" value="2"/>
</dbReference>
<keyword evidence="10" id="KW-0969">Cilium</keyword>
<evidence type="ECO:0000313" key="10">
    <source>
        <dbReference type="EMBL" id="MFK4753684.1"/>
    </source>
</evidence>
<dbReference type="InterPro" id="IPR037925">
    <property type="entry name" value="FlgE/F/G-like"/>
</dbReference>
<dbReference type="SUPFAM" id="SSF117143">
    <property type="entry name" value="Flagellar hook protein flgE"/>
    <property type="match status" value="2"/>
</dbReference>
<evidence type="ECO:0000256" key="5">
    <source>
        <dbReference type="RuleBase" id="RU362116"/>
    </source>
</evidence>
<evidence type="ECO:0000313" key="11">
    <source>
        <dbReference type="Proteomes" id="UP001620597"/>
    </source>
</evidence>
<comment type="subcellular location">
    <subcellularLocation>
        <location evidence="1 5">Bacterial flagellum basal body</location>
    </subcellularLocation>
</comment>
<protein>
    <recommendedName>
        <fullName evidence="3 5">Flagellar hook protein FlgE</fullName>
    </recommendedName>
</protein>
<sequence>MAFNIGLSGISAASTDLSVAGNNIANASTTGFKESRTEFGDLYTTSLLGSGSAPVGSGVQVANVRQEFSQGSISATDNALDLAIDGNGFFVLADNGSQSFTRAGIFSLDKDGYVVSNNGSRLQGFMASAAGDLNGVIEDLSIDASNQAPRLTSLVEAQLNLDAGEGILQQQGTTISTTGLAIGMVDSGILESTASTLVAAGQPTTAGTPSQLAFATDLTTVATTGYTSITMDIDAGDGAGAQTVTLTGVAAGSTANDILADVQTALDSAFGSQQFTATQGSTGELVIQRSGYAATDGSAFVVANTTDWDTAFGASSPVSAGTAGSLLFVGSTPLSVDFTSIAGTSTTTRTTAKPPLTMVGSSGGEFATLTAGSIYGAQDFSTASGNVMAFTLASGNGSTYPMVLSEASWVSAAPGDFANVTTAEVVTEINAQIATYTTTPEVAVVNSSGRLEFQVQTPAARGDYVQIANNATTSSGLSLDDLGFASANRYDAGVAPVLANNEFQLEVTSTSAQGAGPFTITIPPGSYSSMGDLASEIQQQIDVFIGAGGLADKVSVDAVGGQLVFTNLNTGAGEGIDISASATEPQALTALGFDSLFAVNGSDAVDRTNSFRINLSVPAPDPESRSGSVLISLDQEFSSVQEMASAINAQLNNQDADAYIGVRAVAAEIVPNTTPPQYQLEFRATEAGEASQISVTNVTASGADITDDELFAALQINPTDSNLLTLGIEGVNNGYPETSVTLVDPDGNEYDVLLPENSEANEIVALLNQQPGVTASSNTVATLTAAGYNSPGGDMTLNLNGQLLTATSLADLADEINSYSTTTLPGFSAELNASGDLEISNAIGRDITVEMSSGVASDSLIVSGATTTSTAVLGGSASGATAASIGGSVDIVMNEGYTLTNPDPALSGIFSSLNESEFSPYVLNVFDPADPETYSHATSQTIYDSQGNSHVMTQYFVREPSASATATDAEWAMYVQVDGQDVGDPDPTLDFPDNLEATRARYTIYFNQDGTIDSDATGSLFVTNWDPLDDTDSRNGALGSLNVLEGGLPLTEPATSSNFEIDLGGSTQYGSSFSVNQVSQDGYTTGRLTGLEIDNDGIIFAQFSNGQSQTLGQVALANFTNPEGLTPVGSTGWTESYASGVPTIGEPRTASLGQIQSAALEESNVDLSEQLVRLIVAQRNFQASAKTIETSDQVTQSILNI</sequence>
<gene>
    <name evidence="10" type="ORF">WG929_14810</name>
</gene>
<dbReference type="InterPro" id="IPR001444">
    <property type="entry name" value="Flag_bb_rod_N"/>
</dbReference>
<dbReference type="Pfam" id="PF00460">
    <property type="entry name" value="Flg_bb_rod"/>
    <property type="match status" value="1"/>
</dbReference>
<evidence type="ECO:0000259" key="8">
    <source>
        <dbReference type="Pfam" id="PF07559"/>
    </source>
</evidence>
<dbReference type="InterPro" id="IPR020013">
    <property type="entry name" value="Flagellar_FlgE/F/G"/>
</dbReference>
<accession>A0ABW8NL78</accession>
<dbReference type="InterPro" id="IPR019776">
    <property type="entry name" value="Flagellar_basal_body_rod_CS"/>
</dbReference>
<feature type="domain" description="Flagellar basal-body/hook protein C-terminal" evidence="7">
    <location>
        <begin position="1156"/>
        <end position="1201"/>
    </location>
</feature>
<dbReference type="InterPro" id="IPR011491">
    <property type="entry name" value="FlgE_D2"/>
</dbReference>
<dbReference type="InterPro" id="IPR037058">
    <property type="entry name" value="Falgellar_hook_FlgE_sf"/>
</dbReference>
<dbReference type="Pfam" id="PF22692">
    <property type="entry name" value="LlgE_F_G_D1"/>
    <property type="match status" value="1"/>
</dbReference>
<feature type="domain" description="Flagellar hook protein FlgE D2" evidence="8">
    <location>
        <begin position="914"/>
        <end position="1083"/>
    </location>
</feature>
<dbReference type="InterPro" id="IPR053967">
    <property type="entry name" value="LlgE_F_G-like_D1"/>
</dbReference>
<keyword evidence="10" id="KW-0282">Flagellum</keyword>
<comment type="caution">
    <text evidence="10">The sequence shown here is derived from an EMBL/GenBank/DDBJ whole genome shotgun (WGS) entry which is preliminary data.</text>
</comment>
<evidence type="ECO:0000259" key="7">
    <source>
        <dbReference type="Pfam" id="PF06429"/>
    </source>
</evidence>
<dbReference type="Pfam" id="PF07559">
    <property type="entry name" value="FlgE_D2"/>
    <property type="match status" value="1"/>
</dbReference>
<organism evidence="10 11">
    <name type="scientific">Oceanobacter antarcticus</name>
    <dbReference type="NCBI Taxonomy" id="3133425"/>
    <lineage>
        <taxon>Bacteria</taxon>
        <taxon>Pseudomonadati</taxon>
        <taxon>Pseudomonadota</taxon>
        <taxon>Gammaproteobacteria</taxon>
        <taxon>Oceanospirillales</taxon>
        <taxon>Oceanospirillaceae</taxon>
        <taxon>Oceanobacter</taxon>
    </lineage>
</organism>
<keyword evidence="11" id="KW-1185">Reference proteome</keyword>
<evidence type="ECO:0000259" key="6">
    <source>
        <dbReference type="Pfam" id="PF00460"/>
    </source>
</evidence>
<evidence type="ECO:0000256" key="4">
    <source>
        <dbReference type="ARBA" id="ARBA00023143"/>
    </source>
</evidence>
<feature type="domain" description="Flagellar hook protein FlgE/F/G-like D1" evidence="9">
    <location>
        <begin position="83"/>
        <end position="139"/>
    </location>
</feature>
<name>A0ABW8NL78_9GAMM</name>
<keyword evidence="4 5" id="KW-0975">Bacterial flagellum</keyword>
<dbReference type="Pfam" id="PF06429">
    <property type="entry name" value="Flg_bbr_C"/>
    <property type="match status" value="1"/>
</dbReference>
<evidence type="ECO:0000256" key="3">
    <source>
        <dbReference type="ARBA" id="ARBA00019015"/>
    </source>
</evidence>